<dbReference type="InterPro" id="IPR010330">
    <property type="entry name" value="CoiA_nuc"/>
</dbReference>
<organism evidence="3 4">
    <name type="scientific">Citrobacter pasteurii</name>
    <dbReference type="NCBI Taxonomy" id="1563222"/>
    <lineage>
        <taxon>Bacteria</taxon>
        <taxon>Pseudomonadati</taxon>
        <taxon>Pseudomonadota</taxon>
        <taxon>Gammaproteobacteria</taxon>
        <taxon>Enterobacterales</taxon>
        <taxon>Enterobacteriaceae</taxon>
        <taxon>Citrobacter</taxon>
    </lineage>
</organism>
<comment type="caution">
    <text evidence="3">The sequence shown here is derived from an EMBL/GenBank/DDBJ whole genome shotgun (WGS) entry which is preliminary data.</text>
</comment>
<name>A0A6N6K5A8_9ENTR</name>
<dbReference type="EMBL" id="QRDC01000007">
    <property type="protein sequence ID" value="KAA1278126.1"/>
    <property type="molecule type" value="Genomic_DNA"/>
</dbReference>
<protein>
    <submittedName>
        <fullName evidence="3">Competence protein CoiA</fullName>
    </submittedName>
</protein>
<evidence type="ECO:0000313" key="3">
    <source>
        <dbReference type="EMBL" id="KAA1278126.1"/>
    </source>
</evidence>
<proteinExistence type="predicted"/>
<dbReference type="AlphaFoldDB" id="A0A6N6K5A8"/>
<evidence type="ECO:0000259" key="1">
    <source>
        <dbReference type="Pfam" id="PF06054"/>
    </source>
</evidence>
<accession>A0A6N6K5A8</accession>
<sequence>MRMVRKLKGGVMLTALNRQIVVFASESQKSDSPFHCPECGKEVTLKKGTVMTHHFAHKPPVTCYYGAGESELHRKAKLEIFETLQGNGFVSGAEVEKSFGDVRADIFAYIKGVPVAIEVQRSTLTPQQIYQRTMSYSLKGIYVLWLGLPDKRHDEERFIPKWWEKWIHAAYFGQVFYWHDREFVTPIKFGAATTYVEATDWGGGYTKTLKRYKVPYKSRPVSIVDDFTPKVGDAWSGSTFSIPARKIFTQTR</sequence>
<feature type="domain" description="Competence protein CoiA-like N-terminal" evidence="2">
    <location>
        <begin position="28"/>
        <end position="64"/>
    </location>
</feature>
<evidence type="ECO:0000259" key="2">
    <source>
        <dbReference type="Pfam" id="PF25164"/>
    </source>
</evidence>
<dbReference type="Pfam" id="PF25164">
    <property type="entry name" value="CoiA_N"/>
    <property type="match status" value="1"/>
</dbReference>
<dbReference type="Pfam" id="PF06054">
    <property type="entry name" value="CoiA_nuc"/>
    <property type="match status" value="1"/>
</dbReference>
<evidence type="ECO:0000313" key="4">
    <source>
        <dbReference type="Proteomes" id="UP000468420"/>
    </source>
</evidence>
<reference evidence="3 4" key="1">
    <citation type="submission" date="2018-08" db="EMBL/GenBank/DDBJ databases">
        <title>Complete genomic analysis of a Citrobacter pasteurii isolated from cockles (Cerastoderma edule) containing a new chromosomic qnrB allele.</title>
        <authorList>
            <person name="Rodrigues A."/>
            <person name="Baptista T."/>
            <person name="Quesada A."/>
            <person name="Campos M.J."/>
        </authorList>
    </citation>
    <scope>NUCLEOTIDE SEQUENCE [LARGE SCALE GENOMIC DNA]</scope>
    <source>
        <strain evidence="3 4">BA18</strain>
    </source>
</reference>
<dbReference type="InterPro" id="IPR057253">
    <property type="entry name" value="CoiA-like_N"/>
</dbReference>
<feature type="domain" description="Competence protein CoiA nuclease-like" evidence="1">
    <location>
        <begin position="69"/>
        <end position="147"/>
    </location>
</feature>
<dbReference type="Proteomes" id="UP000468420">
    <property type="component" value="Unassembled WGS sequence"/>
</dbReference>
<gene>
    <name evidence="3" type="ORF">DXF85_10755</name>
</gene>